<dbReference type="InterPro" id="IPR001492">
    <property type="entry name" value="Flagellin"/>
</dbReference>
<feature type="domain" description="Flagellin C-terminal" evidence="3">
    <location>
        <begin position="256"/>
        <end position="314"/>
    </location>
</feature>
<evidence type="ECO:0000256" key="1">
    <source>
        <dbReference type="ARBA" id="ARBA00023143"/>
    </source>
</evidence>
<dbReference type="PANTHER" id="PTHR42792:SF1">
    <property type="entry name" value="FLAGELLAR HOOK-ASSOCIATED PROTEIN 3"/>
    <property type="match status" value="1"/>
</dbReference>
<dbReference type="InterPro" id="IPR001029">
    <property type="entry name" value="Flagellin_N"/>
</dbReference>
<dbReference type="Pfam" id="PF00700">
    <property type="entry name" value="Flagellin_C"/>
    <property type="match status" value="1"/>
</dbReference>
<name>A0A644ZUD6_9ZZZZ</name>
<sequence length="330" mass="35940">MRITTNQVLQNYQRNLSNSNNELNSTMNKVLTNRNFSKASEDPAAASKAFKLRKEYLANEDYIDNVGSVISNYDAVESSTMQMSTIVKEANALVLQGIDGSTSLSQRTTIATSLRTMQESLVLSANSKLGDSFLFGGQNTSTAPFELSNGRLLYFGNDVGSTDATVQSELEGMSNEEVYVDIGLGLSFESGTMNKNTAFNKAESGLNALGFGTEGGVDKNIVNILGDLADEFEQTTLDETKIKQLTDQLTVSKDGLTDYLAELGTKSNFLEKTESRLTDTKTNLNDKISTLENVNMAEAITNYSWAQYAYNAALKVGNGILSQSFIDFMS</sequence>
<reference evidence="4" key="1">
    <citation type="submission" date="2019-08" db="EMBL/GenBank/DDBJ databases">
        <authorList>
            <person name="Kucharzyk K."/>
            <person name="Murdoch R.W."/>
            <person name="Higgins S."/>
            <person name="Loffler F."/>
        </authorList>
    </citation>
    <scope>NUCLEOTIDE SEQUENCE</scope>
</reference>
<keyword evidence="1" id="KW-0975">Bacterial flagellum</keyword>
<organism evidence="4">
    <name type="scientific">bioreactor metagenome</name>
    <dbReference type="NCBI Taxonomy" id="1076179"/>
    <lineage>
        <taxon>unclassified sequences</taxon>
        <taxon>metagenomes</taxon>
        <taxon>ecological metagenomes</taxon>
    </lineage>
</organism>
<feature type="domain" description="Flagellin N-terminal" evidence="2">
    <location>
        <begin position="3"/>
        <end position="140"/>
    </location>
</feature>
<gene>
    <name evidence="4" type="ORF">SDC9_91055</name>
</gene>
<dbReference type="AlphaFoldDB" id="A0A644ZUD6"/>
<dbReference type="PANTHER" id="PTHR42792">
    <property type="entry name" value="FLAGELLIN"/>
    <property type="match status" value="1"/>
</dbReference>
<accession>A0A644ZUD6</accession>
<dbReference type="InterPro" id="IPR046358">
    <property type="entry name" value="Flagellin_C"/>
</dbReference>
<evidence type="ECO:0008006" key="5">
    <source>
        <dbReference type="Google" id="ProtNLM"/>
    </source>
</evidence>
<proteinExistence type="predicted"/>
<dbReference type="GO" id="GO:0009288">
    <property type="term" value="C:bacterial-type flagellum"/>
    <property type="evidence" value="ECO:0007669"/>
    <property type="project" value="InterPro"/>
</dbReference>
<evidence type="ECO:0000259" key="2">
    <source>
        <dbReference type="Pfam" id="PF00669"/>
    </source>
</evidence>
<dbReference type="Pfam" id="PF00669">
    <property type="entry name" value="Flagellin_N"/>
    <property type="match status" value="1"/>
</dbReference>
<dbReference type="SUPFAM" id="SSF64518">
    <property type="entry name" value="Phase 1 flagellin"/>
    <property type="match status" value="1"/>
</dbReference>
<comment type="caution">
    <text evidence="4">The sequence shown here is derived from an EMBL/GenBank/DDBJ whole genome shotgun (WGS) entry which is preliminary data.</text>
</comment>
<evidence type="ECO:0000313" key="4">
    <source>
        <dbReference type="EMBL" id="MPM44377.1"/>
    </source>
</evidence>
<dbReference type="GO" id="GO:0005198">
    <property type="term" value="F:structural molecule activity"/>
    <property type="evidence" value="ECO:0007669"/>
    <property type="project" value="InterPro"/>
</dbReference>
<evidence type="ECO:0000259" key="3">
    <source>
        <dbReference type="Pfam" id="PF00700"/>
    </source>
</evidence>
<dbReference type="Gene3D" id="1.20.1330.10">
    <property type="entry name" value="f41 fragment of flagellin, N-terminal domain"/>
    <property type="match status" value="1"/>
</dbReference>
<dbReference type="EMBL" id="VSSQ01010451">
    <property type="protein sequence ID" value="MPM44377.1"/>
    <property type="molecule type" value="Genomic_DNA"/>
</dbReference>
<protein>
    <recommendedName>
        <fullName evidence="5">Flagellin N-terminal domain-containing protein</fullName>
    </recommendedName>
</protein>